<evidence type="ECO:0008006" key="3">
    <source>
        <dbReference type="Google" id="ProtNLM"/>
    </source>
</evidence>
<organism evidence="1 2">
    <name type="scientific">Archangium gephyra</name>
    <dbReference type="NCBI Taxonomy" id="48"/>
    <lineage>
        <taxon>Bacteria</taxon>
        <taxon>Pseudomonadati</taxon>
        <taxon>Myxococcota</taxon>
        <taxon>Myxococcia</taxon>
        <taxon>Myxococcales</taxon>
        <taxon>Cystobacterineae</taxon>
        <taxon>Archangiaceae</taxon>
        <taxon>Archangium</taxon>
    </lineage>
</organism>
<accession>A0ABX9K590</accession>
<dbReference type="Proteomes" id="UP000256345">
    <property type="component" value="Unassembled WGS sequence"/>
</dbReference>
<evidence type="ECO:0000313" key="2">
    <source>
        <dbReference type="Proteomes" id="UP000256345"/>
    </source>
</evidence>
<comment type="caution">
    <text evidence="1">The sequence shown here is derived from an EMBL/GenBank/DDBJ whole genome shotgun (WGS) entry which is preliminary data.</text>
</comment>
<keyword evidence="2" id="KW-1185">Reference proteome</keyword>
<reference evidence="1 2" key="1">
    <citation type="submission" date="2018-08" db="EMBL/GenBank/DDBJ databases">
        <title>Genomic Encyclopedia of Archaeal and Bacterial Type Strains, Phase II (KMG-II): from individual species to whole genera.</title>
        <authorList>
            <person name="Goeker M."/>
        </authorList>
    </citation>
    <scope>NUCLEOTIDE SEQUENCE [LARGE SCALE GENOMIC DNA]</scope>
    <source>
        <strain evidence="1 2">DSM 2261</strain>
    </source>
</reference>
<name>A0ABX9K590_9BACT</name>
<sequence length="611" mass="66636">MSGMGALCVPSQSSVRSPGRGKGWWFMALALLAGGCTEQELAALKQAPPAAPAPSLSQALTEAAEMRPSVESAVGLALEVDDGVGIPLKVKAGQTFYINQIDLRASLKASQDEGVDGLRRAGDFAQLPWDGVKLVDEEPIPLSNPDGTFTRRRFYRDAQWMEQPSVFNVQPVDAEGLPTGRAVSLHIGKDDRRKSNDDFFIRRLRGIQWTYDCRTATDCTGARNFSEEALVEVRNARTGAIPFTLPSDTTALRLSWSLRPGAAYTIPVTQVAAPTYAYGFSIDVKAVTPPRADGTYAPGTAVTFQLALRDGAGTRLHAEGGLPSYNEVTFGQNEPGIQYYRAFSFIDPTTTYYRRKHRERMLMTQIIGPAQRIQPIRSIVDLDAFFGPDDVQSIGTLERDGVYAQFQTFPPANKLFGGAFFPETKGWDAPVSTSWTYQLPENAEPGTYLVTVKGRRVYLGEDVPASRTLEIQVGSPERTQATLTTGSCRTCHNQGGEFAQVLHGNDNRAACAACHAPLGFELEGPIVVRTHFIHSRSDRFDAPKEQCSSCHLTQESTQRTSKAACLSCHKSYPDSHVEKFGPIESMYVGGGRESFQQCTGACHTTHPGSGF</sequence>
<proteinExistence type="predicted"/>
<evidence type="ECO:0000313" key="1">
    <source>
        <dbReference type="EMBL" id="REG33258.1"/>
    </source>
</evidence>
<protein>
    <recommendedName>
        <fullName evidence="3">Cytochrome C</fullName>
    </recommendedName>
</protein>
<dbReference type="Gene3D" id="3.90.10.10">
    <property type="entry name" value="Cytochrome C3"/>
    <property type="match status" value="1"/>
</dbReference>
<dbReference type="RefSeq" id="WP_075335875.1">
    <property type="nucleotide sequence ID" value="NZ_CP011509.1"/>
</dbReference>
<dbReference type="EMBL" id="QUMU01000004">
    <property type="protein sequence ID" value="REG33258.1"/>
    <property type="molecule type" value="Genomic_DNA"/>
</dbReference>
<gene>
    <name evidence="1" type="ORF">ATI61_104549</name>
</gene>
<dbReference type="InterPro" id="IPR036280">
    <property type="entry name" value="Multihaem_cyt_sf"/>
</dbReference>
<dbReference type="CDD" id="cd08168">
    <property type="entry name" value="Cytochrom_C3"/>
    <property type="match status" value="1"/>
</dbReference>
<dbReference type="SUPFAM" id="SSF48695">
    <property type="entry name" value="Multiheme cytochromes"/>
    <property type="match status" value="1"/>
</dbReference>